<dbReference type="Pfam" id="PF13563">
    <property type="entry name" value="2_5_RNA_ligase2"/>
    <property type="match status" value="1"/>
</dbReference>
<feature type="short sequence motif" description="HXTX 2" evidence="2">
    <location>
        <begin position="126"/>
        <end position="129"/>
    </location>
</feature>
<dbReference type="Gene3D" id="3.90.1140.10">
    <property type="entry name" value="Cyclic phosphodiesterase"/>
    <property type="match status" value="1"/>
</dbReference>
<dbReference type="GO" id="GO:0004113">
    <property type="term" value="F:2',3'-cyclic-nucleotide 3'-phosphodiesterase activity"/>
    <property type="evidence" value="ECO:0007669"/>
    <property type="project" value="InterPro"/>
</dbReference>
<dbReference type="InterPro" id="IPR009097">
    <property type="entry name" value="Cyclic_Pdiesterase"/>
</dbReference>
<evidence type="ECO:0000256" key="2">
    <source>
        <dbReference type="HAMAP-Rule" id="MF_01940"/>
    </source>
</evidence>
<evidence type="ECO:0000313" key="3">
    <source>
        <dbReference type="EMBL" id="RID83083.1"/>
    </source>
</evidence>
<comment type="function">
    <text evidence="2">Hydrolyzes RNA 2',3'-cyclic phosphodiester to an RNA 2'-phosphomonoester.</text>
</comment>
<dbReference type="OrthoDB" id="9789350at2"/>
<evidence type="ECO:0000256" key="1">
    <source>
        <dbReference type="ARBA" id="ARBA00022801"/>
    </source>
</evidence>
<dbReference type="RefSeq" id="WP_119113929.1">
    <property type="nucleotide sequence ID" value="NZ_CBCSEO010000003.1"/>
</dbReference>
<dbReference type="EC" id="3.1.4.58" evidence="2"/>
<gene>
    <name evidence="3" type="primary">thpR</name>
    <name evidence="3" type="ORF">D1970_16310</name>
</gene>
<dbReference type="EMBL" id="QWVT01000029">
    <property type="protein sequence ID" value="RID83083.1"/>
    <property type="molecule type" value="Genomic_DNA"/>
</dbReference>
<dbReference type="InterPro" id="IPR004175">
    <property type="entry name" value="RNA_CPDase"/>
</dbReference>
<name>A0A398B5V9_9BACI</name>
<protein>
    <recommendedName>
        <fullName evidence="2">RNA 2',3'-cyclic phosphodiesterase</fullName>
        <shortName evidence="2">RNA 2',3'-CPDase</shortName>
        <ecNumber evidence="2">3.1.4.58</ecNumber>
    </recommendedName>
</protein>
<evidence type="ECO:0000313" key="4">
    <source>
        <dbReference type="Proteomes" id="UP000265816"/>
    </source>
</evidence>
<dbReference type="AlphaFoldDB" id="A0A398B5V9"/>
<sequence length="186" mass="21455">MEKGAHYFYALALPEDIKARMREEMKLLKGKLPFERWVHHEDLHVTLAFLGNAEETMLMDSVERIGRKIPELSPFNLDINHLGVFGTRVFWAGLKEQPLLNNARDLVFSSCMASGFKLETRPFSPHITIARKWAGEISFSRAILEKNDPFLQDPVKFKAEEIVLYRTRLGKVPKYEAEKTFFLAGD</sequence>
<feature type="active site" description="Proton donor" evidence="2">
    <location>
        <position position="44"/>
    </location>
</feature>
<keyword evidence="4" id="KW-1185">Reference proteome</keyword>
<dbReference type="PANTHER" id="PTHR35561:SF1">
    <property type="entry name" value="RNA 2',3'-CYCLIC PHOSPHODIESTERASE"/>
    <property type="match status" value="1"/>
</dbReference>
<accession>A0A398B5V9</accession>
<dbReference type="Proteomes" id="UP000265816">
    <property type="component" value="Unassembled WGS sequence"/>
</dbReference>
<proteinExistence type="inferred from homology"/>
<dbReference type="PANTHER" id="PTHR35561">
    <property type="entry name" value="RNA 2',3'-CYCLIC PHOSPHODIESTERASE"/>
    <property type="match status" value="1"/>
</dbReference>
<comment type="caution">
    <text evidence="3">The sequence shown here is derived from an EMBL/GenBank/DDBJ whole genome shotgun (WGS) entry which is preliminary data.</text>
</comment>
<keyword evidence="1 2" id="KW-0378">Hydrolase</keyword>
<comment type="similarity">
    <text evidence="2">Belongs to the 2H phosphoesterase superfamily. ThpR family.</text>
</comment>
<dbReference type="SUPFAM" id="SSF55144">
    <property type="entry name" value="LigT-like"/>
    <property type="match status" value="1"/>
</dbReference>
<organism evidence="3 4">
    <name type="scientific">Mesobacillus zeae</name>
    <dbReference type="NCBI Taxonomy" id="1917180"/>
    <lineage>
        <taxon>Bacteria</taxon>
        <taxon>Bacillati</taxon>
        <taxon>Bacillota</taxon>
        <taxon>Bacilli</taxon>
        <taxon>Bacillales</taxon>
        <taxon>Bacillaceae</taxon>
        <taxon>Mesobacillus</taxon>
    </lineage>
</organism>
<dbReference type="NCBIfam" id="TIGR02258">
    <property type="entry name" value="2_5_ligase"/>
    <property type="match status" value="1"/>
</dbReference>
<comment type="catalytic activity">
    <reaction evidence="2">
        <text>a 3'-end 2',3'-cyclophospho-ribonucleotide-RNA + H2O = a 3'-end 2'-phospho-ribonucleotide-RNA + H(+)</text>
        <dbReference type="Rhea" id="RHEA:11828"/>
        <dbReference type="Rhea" id="RHEA-COMP:10464"/>
        <dbReference type="Rhea" id="RHEA-COMP:17353"/>
        <dbReference type="ChEBI" id="CHEBI:15377"/>
        <dbReference type="ChEBI" id="CHEBI:15378"/>
        <dbReference type="ChEBI" id="CHEBI:83064"/>
        <dbReference type="ChEBI" id="CHEBI:173113"/>
        <dbReference type="EC" id="3.1.4.58"/>
    </reaction>
</comment>
<dbReference type="GO" id="GO:0008664">
    <property type="term" value="F:RNA 2',3'-cyclic 3'-phosphodiesterase activity"/>
    <property type="evidence" value="ECO:0007669"/>
    <property type="project" value="UniProtKB-EC"/>
</dbReference>
<feature type="active site" description="Proton acceptor" evidence="2">
    <location>
        <position position="126"/>
    </location>
</feature>
<reference evidence="3 4" key="1">
    <citation type="submission" date="2018-08" db="EMBL/GenBank/DDBJ databases">
        <title>Bacillus jemisoniae sp. nov., Bacillus chryseoplanitiae sp. nov., Bacillus resnikiae sp. nov., and Bacillus frankliniae sp. nov., isolated from Viking spacecraft and associated surfaces.</title>
        <authorList>
            <person name="Seuylemezian A."/>
            <person name="Vaishampayan P."/>
        </authorList>
    </citation>
    <scope>NUCLEOTIDE SEQUENCE [LARGE SCALE GENOMIC DNA]</scope>
    <source>
        <strain evidence="3 4">JJ-247</strain>
    </source>
</reference>
<dbReference type="HAMAP" id="MF_01940">
    <property type="entry name" value="RNA_CPDase"/>
    <property type="match status" value="1"/>
</dbReference>
<feature type="short sequence motif" description="HXTX 1" evidence="2">
    <location>
        <begin position="44"/>
        <end position="47"/>
    </location>
</feature>